<dbReference type="AlphaFoldDB" id="A0A1J7CE70"/>
<evidence type="ECO:0008006" key="3">
    <source>
        <dbReference type="Google" id="ProtNLM"/>
    </source>
</evidence>
<reference evidence="1 2" key="1">
    <citation type="submission" date="2016-10" db="EMBL/GenBank/DDBJ databases">
        <title>Genome sequence of Streptomyces gilvigriseus MUSC 26.</title>
        <authorList>
            <person name="Lee L.-H."/>
            <person name="Ser H.-L."/>
        </authorList>
    </citation>
    <scope>NUCLEOTIDE SEQUENCE [LARGE SCALE GENOMIC DNA]</scope>
    <source>
        <strain evidence="1 2">MUSC 26</strain>
    </source>
</reference>
<dbReference type="OrthoDB" id="3538459at2"/>
<dbReference type="Proteomes" id="UP000243342">
    <property type="component" value="Unassembled WGS sequence"/>
</dbReference>
<accession>A0A1J7CE70</accession>
<dbReference type="RefSeq" id="WP_071656067.1">
    <property type="nucleotide sequence ID" value="NZ_MLCF01000038.1"/>
</dbReference>
<gene>
    <name evidence="1" type="ORF">BIV57_08295</name>
</gene>
<name>A0A1J7CE70_9ACTN</name>
<protein>
    <recommendedName>
        <fullName evidence="3">HEAT repeat domain-containing protein</fullName>
    </recommendedName>
</protein>
<organism evidence="1 2">
    <name type="scientific">Mangrovactinospora gilvigrisea</name>
    <dbReference type="NCBI Taxonomy" id="1428644"/>
    <lineage>
        <taxon>Bacteria</taxon>
        <taxon>Bacillati</taxon>
        <taxon>Actinomycetota</taxon>
        <taxon>Actinomycetes</taxon>
        <taxon>Kitasatosporales</taxon>
        <taxon>Streptomycetaceae</taxon>
        <taxon>Mangrovactinospora</taxon>
    </lineage>
</organism>
<dbReference type="EMBL" id="MLCF01000038">
    <property type="protein sequence ID" value="OIV37970.1"/>
    <property type="molecule type" value="Genomic_DNA"/>
</dbReference>
<evidence type="ECO:0000313" key="1">
    <source>
        <dbReference type="EMBL" id="OIV37970.1"/>
    </source>
</evidence>
<comment type="caution">
    <text evidence="1">The sequence shown here is derived from an EMBL/GenBank/DDBJ whole genome shotgun (WGS) entry which is preliminary data.</text>
</comment>
<proteinExistence type="predicted"/>
<evidence type="ECO:0000313" key="2">
    <source>
        <dbReference type="Proteomes" id="UP000243342"/>
    </source>
</evidence>
<sequence>MEESDQDTSWPPLVDASAAAEALERALVPLRLAREETVARLRTALADLDRRREALAILGQLSTGFTERLLAELLAAGLADRDTVRVRNLLGRLPHGDARRLVPDGVRRLLAAEPDGDAYRRMAELLDHLGLDDALRTLCREARDSIDPEVREVAEDFAD</sequence>
<keyword evidence="2" id="KW-1185">Reference proteome</keyword>